<feature type="transmembrane region" description="Helical" evidence="1">
    <location>
        <begin position="105"/>
        <end position="125"/>
    </location>
</feature>
<feature type="transmembrane region" description="Helical" evidence="1">
    <location>
        <begin position="180"/>
        <end position="213"/>
    </location>
</feature>
<feature type="transmembrane region" description="Helical" evidence="1">
    <location>
        <begin position="53"/>
        <end position="76"/>
    </location>
</feature>
<name>A0ABP9RVS1_9ACTN</name>
<evidence type="ECO:0000313" key="3">
    <source>
        <dbReference type="Proteomes" id="UP001501570"/>
    </source>
</evidence>
<protein>
    <recommendedName>
        <fullName evidence="4">DUF624 domain-containing protein</fullName>
    </recommendedName>
</protein>
<keyword evidence="3" id="KW-1185">Reference proteome</keyword>
<accession>A0ABP9RVS1</accession>
<evidence type="ECO:0008006" key="4">
    <source>
        <dbReference type="Google" id="ProtNLM"/>
    </source>
</evidence>
<gene>
    <name evidence="2" type="ORF">GCM10023322_34820</name>
</gene>
<feature type="transmembrane region" description="Helical" evidence="1">
    <location>
        <begin position="131"/>
        <end position="159"/>
    </location>
</feature>
<reference evidence="3" key="1">
    <citation type="journal article" date="2019" name="Int. J. Syst. Evol. Microbiol.">
        <title>The Global Catalogue of Microorganisms (GCM) 10K type strain sequencing project: providing services to taxonomists for standard genome sequencing and annotation.</title>
        <authorList>
            <consortium name="The Broad Institute Genomics Platform"/>
            <consortium name="The Broad Institute Genome Sequencing Center for Infectious Disease"/>
            <person name="Wu L."/>
            <person name="Ma J."/>
        </authorList>
    </citation>
    <scope>NUCLEOTIDE SEQUENCE [LARGE SCALE GENOMIC DNA]</scope>
    <source>
        <strain evidence="3">JCM 18304</strain>
    </source>
</reference>
<organism evidence="2 3">
    <name type="scientific">Rugosimonospora acidiphila</name>
    <dbReference type="NCBI Taxonomy" id="556531"/>
    <lineage>
        <taxon>Bacteria</taxon>
        <taxon>Bacillati</taxon>
        <taxon>Actinomycetota</taxon>
        <taxon>Actinomycetes</taxon>
        <taxon>Micromonosporales</taxon>
        <taxon>Micromonosporaceae</taxon>
        <taxon>Rugosimonospora</taxon>
    </lineage>
</organism>
<keyword evidence="1" id="KW-1133">Transmembrane helix</keyword>
<feature type="transmembrane region" description="Helical" evidence="1">
    <location>
        <begin position="21"/>
        <end position="47"/>
    </location>
</feature>
<keyword evidence="1" id="KW-0812">Transmembrane</keyword>
<evidence type="ECO:0000256" key="1">
    <source>
        <dbReference type="SAM" id="Phobius"/>
    </source>
</evidence>
<dbReference type="InterPro" id="IPR006938">
    <property type="entry name" value="DUF624"/>
</dbReference>
<dbReference type="EMBL" id="BAABJQ010000009">
    <property type="protein sequence ID" value="GAA5187145.1"/>
    <property type="molecule type" value="Genomic_DNA"/>
</dbReference>
<evidence type="ECO:0000313" key="2">
    <source>
        <dbReference type="EMBL" id="GAA5187145.1"/>
    </source>
</evidence>
<sequence>MSDTAGARRQFGEGPLARAAALVYTLLVVEALLVVTTAPGLVLLVLLDRDASNVPLAAACALPLGPAVSAALYALWHRGSDLTDLRPAVAFWRGYRRNVADALRIWVPLLVVLTVVAVNLTHLGAAGVPSWWAVPLVLVAVAVALSAANALVITSLFAFRTLDVIRLAGYFLVRRPTGTLANACLLVVAGGLTAASSEAVTLLLSSVFALALLRDGRAMVAEVHERFTTEGAGGR</sequence>
<dbReference type="Proteomes" id="UP001501570">
    <property type="component" value="Unassembled WGS sequence"/>
</dbReference>
<comment type="caution">
    <text evidence="2">The sequence shown here is derived from an EMBL/GenBank/DDBJ whole genome shotgun (WGS) entry which is preliminary data.</text>
</comment>
<dbReference type="Pfam" id="PF04854">
    <property type="entry name" value="DUF624"/>
    <property type="match status" value="1"/>
</dbReference>
<proteinExistence type="predicted"/>
<keyword evidence="1" id="KW-0472">Membrane</keyword>
<dbReference type="RefSeq" id="WP_345630785.1">
    <property type="nucleotide sequence ID" value="NZ_BAABJQ010000009.1"/>
</dbReference>